<accession>A0ABS8FTF8</accession>
<dbReference type="InterPro" id="IPR003439">
    <property type="entry name" value="ABC_transporter-like_ATP-bd"/>
</dbReference>
<evidence type="ECO:0000313" key="6">
    <source>
        <dbReference type="EMBL" id="MCC2253323.1"/>
    </source>
</evidence>
<dbReference type="CDD" id="cd03255">
    <property type="entry name" value="ABC_MJ0796_LolCDE_FtsE"/>
    <property type="match status" value="1"/>
</dbReference>
<protein>
    <submittedName>
        <fullName evidence="6">ABC transporter ATP-binding protein</fullName>
    </submittedName>
</protein>
<evidence type="ECO:0000256" key="3">
    <source>
        <dbReference type="ARBA" id="ARBA00022741"/>
    </source>
</evidence>
<comment type="similarity">
    <text evidence="1">Belongs to the ABC transporter superfamily.</text>
</comment>
<keyword evidence="3" id="KW-0547">Nucleotide-binding</keyword>
<evidence type="ECO:0000256" key="1">
    <source>
        <dbReference type="ARBA" id="ARBA00005417"/>
    </source>
</evidence>
<name>A0ABS8FTF8_9FIRM</name>
<dbReference type="PANTHER" id="PTHR42798:SF7">
    <property type="entry name" value="ALPHA-D-RIBOSE 1-METHYLPHOSPHONATE 5-TRIPHOSPHATE SYNTHASE SUBUNIT PHNL"/>
    <property type="match status" value="1"/>
</dbReference>
<keyword evidence="7" id="KW-1185">Reference proteome</keyword>
<dbReference type="PANTHER" id="PTHR42798">
    <property type="entry name" value="LIPOPROTEIN-RELEASING SYSTEM ATP-BINDING PROTEIN LOLD"/>
    <property type="match status" value="1"/>
</dbReference>
<sequence length="256" mass="28253">MIKRQQPLLLVENIEKYYGTAEAVTKALNRVSFHVQSGEYVSIMGSSGSGKTTLLNCISTIDTVSAGHVFLDGKDITKISEDEIAAFRRDNLGFVFQDFSLLDTLTLEENIALPLTIGKMAPDQIEARVKETAEALGISGELQKFPFQVSGGQKQRCAFARAVICGPKLIMADEPTGSLDSHSAQMLLEMMSRMNRKNGATILMVTHDPLCASYAQRILFLKDGKLFNEIRKGEKTRSVFYHEILDVLSVMGGERP</sequence>
<dbReference type="EMBL" id="JAJEQX010000003">
    <property type="protein sequence ID" value="MCC2253323.1"/>
    <property type="molecule type" value="Genomic_DNA"/>
</dbReference>
<keyword evidence="2" id="KW-0813">Transport</keyword>
<dbReference type="Pfam" id="PF00005">
    <property type="entry name" value="ABC_tran"/>
    <property type="match status" value="1"/>
</dbReference>
<gene>
    <name evidence="6" type="ORF">LKD70_02510</name>
</gene>
<dbReference type="Proteomes" id="UP001198151">
    <property type="component" value="Unassembled WGS sequence"/>
</dbReference>
<comment type="caution">
    <text evidence="6">The sequence shown here is derived from an EMBL/GenBank/DDBJ whole genome shotgun (WGS) entry which is preliminary data.</text>
</comment>
<evidence type="ECO:0000256" key="4">
    <source>
        <dbReference type="ARBA" id="ARBA00022840"/>
    </source>
</evidence>
<dbReference type="SUPFAM" id="SSF52540">
    <property type="entry name" value="P-loop containing nucleoside triphosphate hydrolases"/>
    <property type="match status" value="1"/>
</dbReference>
<evidence type="ECO:0000256" key="2">
    <source>
        <dbReference type="ARBA" id="ARBA00022448"/>
    </source>
</evidence>
<evidence type="ECO:0000259" key="5">
    <source>
        <dbReference type="PROSITE" id="PS50893"/>
    </source>
</evidence>
<dbReference type="SMART" id="SM00382">
    <property type="entry name" value="AAA"/>
    <property type="match status" value="1"/>
</dbReference>
<dbReference type="GO" id="GO:0005524">
    <property type="term" value="F:ATP binding"/>
    <property type="evidence" value="ECO:0007669"/>
    <property type="project" value="UniProtKB-KW"/>
</dbReference>
<dbReference type="InterPro" id="IPR017911">
    <property type="entry name" value="MacB-like_ATP-bd"/>
</dbReference>
<dbReference type="Gene3D" id="3.40.50.300">
    <property type="entry name" value="P-loop containing nucleotide triphosphate hydrolases"/>
    <property type="match status" value="1"/>
</dbReference>
<proteinExistence type="inferred from homology"/>
<dbReference type="InterPro" id="IPR003593">
    <property type="entry name" value="AAA+_ATPase"/>
</dbReference>
<evidence type="ECO:0000313" key="7">
    <source>
        <dbReference type="Proteomes" id="UP001198151"/>
    </source>
</evidence>
<dbReference type="PROSITE" id="PS50893">
    <property type="entry name" value="ABC_TRANSPORTER_2"/>
    <property type="match status" value="1"/>
</dbReference>
<dbReference type="InterPro" id="IPR027417">
    <property type="entry name" value="P-loop_NTPase"/>
</dbReference>
<feature type="domain" description="ABC transporter" evidence="5">
    <location>
        <begin position="9"/>
        <end position="248"/>
    </location>
</feature>
<organism evidence="6 7">
    <name type="scientific">Ruminococcus turbiniformis</name>
    <dbReference type="NCBI Taxonomy" id="2881258"/>
    <lineage>
        <taxon>Bacteria</taxon>
        <taxon>Bacillati</taxon>
        <taxon>Bacillota</taxon>
        <taxon>Clostridia</taxon>
        <taxon>Eubacteriales</taxon>
        <taxon>Oscillospiraceae</taxon>
        <taxon>Ruminococcus</taxon>
    </lineage>
</organism>
<reference evidence="6 7" key="1">
    <citation type="submission" date="2021-10" db="EMBL/GenBank/DDBJ databases">
        <title>Anaerobic single-cell dispensing facilitates the cultivation of human gut bacteria.</title>
        <authorList>
            <person name="Afrizal A."/>
        </authorList>
    </citation>
    <scope>NUCLEOTIDE SEQUENCE [LARGE SCALE GENOMIC DNA]</scope>
    <source>
        <strain evidence="6 7">CLA-AA-H200</strain>
    </source>
</reference>
<keyword evidence="4 6" id="KW-0067">ATP-binding</keyword>